<keyword evidence="1" id="KW-0732">Signal</keyword>
<dbReference type="PANTHER" id="PTHR21666">
    <property type="entry name" value="PEPTIDASE-RELATED"/>
    <property type="match status" value="1"/>
</dbReference>
<evidence type="ECO:0000256" key="1">
    <source>
        <dbReference type="ARBA" id="ARBA00022729"/>
    </source>
</evidence>
<feature type="domain" description="M23ase beta-sheet core" evidence="2">
    <location>
        <begin position="92"/>
        <end position="190"/>
    </location>
</feature>
<dbReference type="EMBL" id="JAAGVY010000013">
    <property type="protein sequence ID" value="NEN23663.1"/>
    <property type="molecule type" value="Genomic_DNA"/>
</dbReference>
<comment type="caution">
    <text evidence="3">The sequence shown here is derived from an EMBL/GenBank/DDBJ whole genome shotgun (WGS) entry which is preliminary data.</text>
</comment>
<gene>
    <name evidence="3" type="ORF">G3O08_09130</name>
</gene>
<dbReference type="RefSeq" id="WP_163285057.1">
    <property type="nucleotide sequence ID" value="NZ_JAAGVY010000013.1"/>
</dbReference>
<accession>A0A7K3WPS9</accession>
<dbReference type="InterPro" id="IPR050570">
    <property type="entry name" value="Cell_wall_metabolism_enzyme"/>
</dbReference>
<proteinExistence type="predicted"/>
<dbReference type="GO" id="GO:0004222">
    <property type="term" value="F:metalloendopeptidase activity"/>
    <property type="evidence" value="ECO:0007669"/>
    <property type="project" value="TreeGrafter"/>
</dbReference>
<sequence>MTYTIFGEQFTPKFSLPLGGELSPEDFITIDLSKKNPDLLNGTTDDVAGLHAYVFGKIEAANAKCAYGGYAEKRDLYQRSSHFADSEDFRSVHLGIDFWMPAGTDIVAPMPGRIHSFKNNDNPGDYGPTIILEHHIGNEKIHALYGHLSKVSLPGLMEGQLINRGQKIGTLGIPDENRDWPPHLHFQLIKDIGEYKGDYPGVCHKKDKKYYLENCPDPLVFFENSWSKKMVS</sequence>
<reference evidence="3 4" key="1">
    <citation type="submission" date="2020-02" db="EMBL/GenBank/DDBJ databases">
        <title>Out from the shadows clarifying the taxonomy of the family Cryomorphaceae and related taxa by utilizing the GTDB taxonomic framework.</title>
        <authorList>
            <person name="Bowman J.P."/>
        </authorList>
    </citation>
    <scope>NUCLEOTIDE SEQUENCE [LARGE SCALE GENOMIC DNA]</scope>
    <source>
        <strain evidence="3 4">QSSC 1-22</strain>
    </source>
</reference>
<dbReference type="PANTHER" id="PTHR21666:SF289">
    <property type="entry name" value="L-ALA--D-GLU ENDOPEPTIDASE"/>
    <property type="match status" value="1"/>
</dbReference>
<protein>
    <submittedName>
        <fullName evidence="3">Peptidoglycan DD-metalloendopeptidase family protein</fullName>
    </submittedName>
</protein>
<evidence type="ECO:0000313" key="3">
    <source>
        <dbReference type="EMBL" id="NEN23663.1"/>
    </source>
</evidence>
<organism evidence="3 4">
    <name type="scientific">Cryomorpha ignava</name>
    <dbReference type="NCBI Taxonomy" id="101383"/>
    <lineage>
        <taxon>Bacteria</taxon>
        <taxon>Pseudomonadati</taxon>
        <taxon>Bacteroidota</taxon>
        <taxon>Flavobacteriia</taxon>
        <taxon>Flavobacteriales</taxon>
        <taxon>Cryomorphaceae</taxon>
        <taxon>Cryomorpha</taxon>
    </lineage>
</organism>
<dbReference type="Pfam" id="PF01551">
    <property type="entry name" value="Peptidase_M23"/>
    <property type="match status" value="1"/>
</dbReference>
<name>A0A7K3WPS9_9FLAO</name>
<dbReference type="CDD" id="cd12797">
    <property type="entry name" value="M23_peptidase"/>
    <property type="match status" value="1"/>
</dbReference>
<dbReference type="Gene3D" id="2.70.70.10">
    <property type="entry name" value="Glucose Permease (Domain IIA)"/>
    <property type="match status" value="1"/>
</dbReference>
<dbReference type="Proteomes" id="UP000486602">
    <property type="component" value="Unassembled WGS sequence"/>
</dbReference>
<dbReference type="InterPro" id="IPR016047">
    <property type="entry name" value="M23ase_b-sheet_dom"/>
</dbReference>
<evidence type="ECO:0000259" key="2">
    <source>
        <dbReference type="Pfam" id="PF01551"/>
    </source>
</evidence>
<dbReference type="SUPFAM" id="SSF51261">
    <property type="entry name" value="Duplicated hybrid motif"/>
    <property type="match status" value="1"/>
</dbReference>
<keyword evidence="4" id="KW-1185">Reference proteome</keyword>
<dbReference type="InterPro" id="IPR011055">
    <property type="entry name" value="Dup_hybrid_motif"/>
</dbReference>
<dbReference type="AlphaFoldDB" id="A0A7K3WPS9"/>
<evidence type="ECO:0000313" key="4">
    <source>
        <dbReference type="Proteomes" id="UP000486602"/>
    </source>
</evidence>